<dbReference type="AlphaFoldDB" id="A0A212JJ41"/>
<reference evidence="2" key="1">
    <citation type="submission" date="2016-04" db="EMBL/GenBank/DDBJ databases">
        <authorList>
            <person name="Evans L.H."/>
            <person name="Alamgir A."/>
            <person name="Owens N."/>
            <person name="Weber N.D."/>
            <person name="Virtaneva K."/>
            <person name="Barbian K."/>
            <person name="Babar A."/>
            <person name="Rosenke K."/>
        </authorList>
    </citation>
    <scope>NUCLEOTIDE SEQUENCE</scope>
    <source>
        <strain evidence="2">86</strain>
    </source>
</reference>
<proteinExistence type="predicted"/>
<organism evidence="2">
    <name type="scientific">uncultured Eubacteriales bacterium</name>
    <dbReference type="NCBI Taxonomy" id="172733"/>
    <lineage>
        <taxon>Bacteria</taxon>
        <taxon>Bacillati</taxon>
        <taxon>Bacillota</taxon>
        <taxon>Clostridia</taxon>
        <taxon>Eubacteriales</taxon>
        <taxon>environmental samples</taxon>
    </lineage>
</organism>
<accession>A0A212JJ41</accession>
<protein>
    <recommendedName>
        <fullName evidence="1">TNT domain-containing protein</fullName>
    </recommendedName>
</protein>
<dbReference type="EMBL" id="FLUN01000001">
    <property type="protein sequence ID" value="SBV99473.1"/>
    <property type="molecule type" value="Genomic_DNA"/>
</dbReference>
<dbReference type="GO" id="GO:0050135">
    <property type="term" value="F:NADP+ nucleosidase activity"/>
    <property type="evidence" value="ECO:0007669"/>
    <property type="project" value="InterPro"/>
</dbReference>
<dbReference type="InterPro" id="IPR025331">
    <property type="entry name" value="TNT"/>
</dbReference>
<evidence type="ECO:0000313" key="2">
    <source>
        <dbReference type="EMBL" id="SBV99473.1"/>
    </source>
</evidence>
<feature type="domain" description="TNT" evidence="1">
    <location>
        <begin position="273"/>
        <end position="322"/>
    </location>
</feature>
<gene>
    <name evidence="2" type="ORF">KL86CLO1_11204</name>
</gene>
<sequence length="392" mass="42262">MRGADGTIIAEKKVPSTNGVKGRDAQKAELLPIRKVELLPVWGTQGGTTADLSGEIGAPSFVPLPIFDRRLGARSTPALPAWGAQGGTTADLSGEIGASNFVPLPIFDGRLGARSTPALPAWGAQGGRTADPSGEIGAPSFVPLPIFDSRLGARSTPALPAWGAQDGKTVDNPGENGIILVGKDTEGAEDFNRLLKQSTCSSDDFYKYLNKINSDYADTYAKTGKWPSDVQIPKSPDALKADGTINWDEVPNGGYVLDGKGDAIKDQYVPGIGETIDRHGPNNGRFTSPVRNNKPYSYAQRSLPYMENPSQYHRYKVTGDLNNIEQYFIQSTDANLKQRISAYMKKFRLSFSDLETYRGRIASGFGEIGGGEQYELPLPVNMLEGLGLLKEF</sequence>
<evidence type="ECO:0000259" key="1">
    <source>
        <dbReference type="Pfam" id="PF14021"/>
    </source>
</evidence>
<dbReference type="Pfam" id="PF14021">
    <property type="entry name" value="TNT"/>
    <property type="match status" value="1"/>
</dbReference>
<name>A0A212JJ41_9FIRM</name>